<gene>
    <name evidence="6 8" type="primary">lpxA</name>
    <name evidence="8" type="ORF">THMIRHAT_13910</name>
</gene>
<keyword evidence="6" id="KW-0677">Repeat</keyword>
<dbReference type="GO" id="GO:0016020">
    <property type="term" value="C:membrane"/>
    <property type="evidence" value="ECO:0007669"/>
    <property type="project" value="GOC"/>
</dbReference>
<comment type="similarity">
    <text evidence="6">Belongs to the transferase hexapeptide repeat family. LpxA subfamily.</text>
</comment>
<dbReference type="InterPro" id="IPR010137">
    <property type="entry name" value="Lipid_A_LpxA"/>
</dbReference>
<evidence type="ECO:0000256" key="1">
    <source>
        <dbReference type="ARBA" id="ARBA00022516"/>
    </source>
</evidence>
<organism evidence="8 9">
    <name type="scientific">Thiosulfativibrio zosterae</name>
    <dbReference type="NCBI Taxonomy" id="2675053"/>
    <lineage>
        <taxon>Bacteria</taxon>
        <taxon>Pseudomonadati</taxon>
        <taxon>Pseudomonadota</taxon>
        <taxon>Gammaproteobacteria</taxon>
        <taxon>Thiotrichales</taxon>
        <taxon>Piscirickettsiaceae</taxon>
        <taxon>Thiosulfativibrio</taxon>
    </lineage>
</organism>
<evidence type="ECO:0000313" key="9">
    <source>
        <dbReference type="Proteomes" id="UP000501466"/>
    </source>
</evidence>
<dbReference type="InterPro" id="IPR011004">
    <property type="entry name" value="Trimer_LpxA-like_sf"/>
</dbReference>
<sequence length="259" mass="28066">MSLIHPTAIIDSSACIADDVKIGAFCVIGADVTIGSGCILEPHVVISGPTVIGEKNHFYPFGSIGAAPQDKKFVASDVTRLVIGHRNMFRENVTINRGTVQDRGETTIGDDNWIMAGVHIAHDCVIGNNVIFANAVALAGHVTVHDWAILGGYTLVHQFCHIGQHSFCGMGSVLSQDVPNFVTVSGNLAVPRGLNLEGLKRRGYDKEQINIIKKSYRALYRSGNRLETAINEIESLNDEKGTLSNLIHFLQHSSRGIVR</sequence>
<dbReference type="PANTHER" id="PTHR43480">
    <property type="entry name" value="ACYL-[ACYL-CARRIER-PROTEIN]--UDP-N-ACETYLGLUCOSAMINE O-ACYLTRANSFERASE"/>
    <property type="match status" value="1"/>
</dbReference>
<evidence type="ECO:0000256" key="6">
    <source>
        <dbReference type="HAMAP-Rule" id="MF_00387"/>
    </source>
</evidence>
<dbReference type="EC" id="2.3.1.129" evidence="6"/>
<dbReference type="InterPro" id="IPR001451">
    <property type="entry name" value="Hexapep"/>
</dbReference>
<dbReference type="EMBL" id="AP021888">
    <property type="protein sequence ID" value="BBP43645.1"/>
    <property type="molecule type" value="Genomic_DNA"/>
</dbReference>
<dbReference type="PIRSF" id="PIRSF000456">
    <property type="entry name" value="UDP-GlcNAc_acltr"/>
    <property type="match status" value="1"/>
</dbReference>
<comment type="pathway">
    <text evidence="6">Glycolipid biosynthesis; lipid IV(A) biosynthesis; lipid IV(A) from (3R)-3-hydroxytetradecanoyl-[acyl-carrier-protein] and UDP-N-acetyl-alpha-D-glucosamine: step 1/6.</text>
</comment>
<dbReference type="NCBIfam" id="TIGR01852">
    <property type="entry name" value="lipid_A_lpxA"/>
    <property type="match status" value="1"/>
</dbReference>
<dbReference type="GO" id="GO:0008780">
    <property type="term" value="F:acyl-[acyl-carrier-protein]-UDP-N-acetylglucosamine O-acyltransferase activity"/>
    <property type="evidence" value="ECO:0007669"/>
    <property type="project" value="UniProtKB-UniRule"/>
</dbReference>
<evidence type="ECO:0000259" key="7">
    <source>
        <dbReference type="Pfam" id="PF13720"/>
    </source>
</evidence>
<keyword evidence="1 6" id="KW-0444">Lipid biosynthesis</keyword>
<dbReference type="Proteomes" id="UP000501466">
    <property type="component" value="Chromosome"/>
</dbReference>
<dbReference type="Gene3D" id="2.160.10.10">
    <property type="entry name" value="Hexapeptide repeat proteins"/>
    <property type="match status" value="1"/>
</dbReference>
<reference evidence="9" key="1">
    <citation type="submission" date="2019-11" db="EMBL/GenBank/DDBJ databases">
        <title>Isolation and characterization of two novel species in the genus Thiomicrorhabdus.</title>
        <authorList>
            <person name="Mochizuki J."/>
            <person name="Kojima H."/>
            <person name="Fukui M."/>
        </authorList>
    </citation>
    <scope>NUCLEOTIDE SEQUENCE [LARGE SCALE GENOMIC DNA]</scope>
    <source>
        <strain evidence="9">AkT22</strain>
    </source>
</reference>
<dbReference type="GO" id="GO:0009245">
    <property type="term" value="P:lipid A biosynthetic process"/>
    <property type="evidence" value="ECO:0007669"/>
    <property type="project" value="UniProtKB-UniRule"/>
</dbReference>
<keyword evidence="6" id="KW-0963">Cytoplasm</keyword>
<accession>A0A6F8PNG8</accession>
<comment type="catalytic activity">
    <reaction evidence="6">
        <text>a (3R)-hydroxyacyl-[ACP] + UDP-N-acetyl-alpha-D-glucosamine = a UDP-3-O-[(3R)-3-hydroxyacyl]-N-acetyl-alpha-D-glucosamine + holo-[ACP]</text>
        <dbReference type="Rhea" id="RHEA:67812"/>
        <dbReference type="Rhea" id="RHEA-COMP:9685"/>
        <dbReference type="Rhea" id="RHEA-COMP:9945"/>
        <dbReference type="ChEBI" id="CHEBI:57705"/>
        <dbReference type="ChEBI" id="CHEBI:64479"/>
        <dbReference type="ChEBI" id="CHEBI:78827"/>
        <dbReference type="ChEBI" id="CHEBI:173225"/>
        <dbReference type="EC" id="2.3.1.129"/>
    </reaction>
</comment>
<feature type="domain" description="UDP N-acetylglucosamine O-acyltransferase C-terminal" evidence="7">
    <location>
        <begin position="177"/>
        <end position="258"/>
    </location>
</feature>
<proteinExistence type="inferred from homology"/>
<dbReference type="InterPro" id="IPR037157">
    <property type="entry name" value="Acetyltransf_C_sf"/>
</dbReference>
<keyword evidence="9" id="KW-1185">Reference proteome</keyword>
<dbReference type="SUPFAM" id="SSF51161">
    <property type="entry name" value="Trimeric LpxA-like enzymes"/>
    <property type="match status" value="1"/>
</dbReference>
<dbReference type="Pfam" id="PF00132">
    <property type="entry name" value="Hexapep"/>
    <property type="match status" value="2"/>
</dbReference>
<name>A0A6F8PNG8_9GAMM</name>
<dbReference type="UniPathway" id="UPA00359">
    <property type="reaction ID" value="UER00477"/>
</dbReference>
<evidence type="ECO:0000256" key="2">
    <source>
        <dbReference type="ARBA" id="ARBA00022556"/>
    </source>
</evidence>
<dbReference type="CDD" id="cd03351">
    <property type="entry name" value="LbH_UDP-GlcNAc_AT"/>
    <property type="match status" value="1"/>
</dbReference>
<dbReference type="NCBIfam" id="NF003657">
    <property type="entry name" value="PRK05289.1"/>
    <property type="match status" value="1"/>
</dbReference>
<dbReference type="Gene3D" id="1.20.1180.10">
    <property type="entry name" value="Udp N-acetylglucosamine O-acyltransferase, C-terminal domain"/>
    <property type="match status" value="1"/>
</dbReference>
<evidence type="ECO:0000256" key="3">
    <source>
        <dbReference type="ARBA" id="ARBA00022679"/>
    </source>
</evidence>
<keyword evidence="4 6" id="KW-0443">Lipid metabolism</keyword>
<dbReference type="AlphaFoldDB" id="A0A6F8PNG8"/>
<evidence type="ECO:0000256" key="4">
    <source>
        <dbReference type="ARBA" id="ARBA00023098"/>
    </source>
</evidence>
<comment type="function">
    <text evidence="6">Involved in the biosynthesis of lipid A, a phosphorylated glycolipid that anchors the lipopolysaccharide to the outer membrane of the cell.</text>
</comment>
<evidence type="ECO:0000256" key="5">
    <source>
        <dbReference type="ARBA" id="ARBA00023315"/>
    </source>
</evidence>
<keyword evidence="5 6" id="KW-0012">Acyltransferase</keyword>
<dbReference type="GO" id="GO:0005737">
    <property type="term" value="C:cytoplasm"/>
    <property type="evidence" value="ECO:0007669"/>
    <property type="project" value="UniProtKB-SubCell"/>
</dbReference>
<keyword evidence="2 6" id="KW-0441">Lipid A biosynthesis</keyword>
<protein>
    <recommendedName>
        <fullName evidence="6">Acyl-[acyl-carrier-protein]--UDP-N-acetylglucosamine O-acyltransferase</fullName>
        <shortName evidence="6">UDP-N-acetylglucosamine acyltransferase</shortName>
        <ecNumber evidence="6">2.3.1.129</ecNumber>
    </recommendedName>
</protein>
<comment type="subunit">
    <text evidence="6">Homotrimer.</text>
</comment>
<dbReference type="InterPro" id="IPR029098">
    <property type="entry name" value="Acetyltransf_C"/>
</dbReference>
<dbReference type="PANTHER" id="PTHR43480:SF1">
    <property type="entry name" value="ACYL-[ACYL-CARRIER-PROTEIN]--UDP-N-ACETYLGLUCOSAMINE O-ACYLTRANSFERASE, MITOCHONDRIAL-RELATED"/>
    <property type="match status" value="1"/>
</dbReference>
<dbReference type="RefSeq" id="WP_173291429.1">
    <property type="nucleotide sequence ID" value="NZ_AP021888.1"/>
</dbReference>
<evidence type="ECO:0000313" key="8">
    <source>
        <dbReference type="EMBL" id="BBP43645.1"/>
    </source>
</evidence>
<dbReference type="HAMAP" id="MF_00387">
    <property type="entry name" value="LpxA"/>
    <property type="match status" value="1"/>
</dbReference>
<keyword evidence="3 6" id="KW-0808">Transferase</keyword>
<dbReference type="Pfam" id="PF13720">
    <property type="entry name" value="Acetyltransf_11"/>
    <property type="match status" value="1"/>
</dbReference>
<comment type="subcellular location">
    <subcellularLocation>
        <location evidence="6">Cytoplasm</location>
    </subcellularLocation>
</comment>
<dbReference type="KEGG" id="tzo:THMIRHAT_13910"/>